<name>A0A645GMX6_9ZZZZ</name>
<proteinExistence type="predicted"/>
<dbReference type="AlphaFoldDB" id="A0A645GMX6"/>
<evidence type="ECO:0000313" key="1">
    <source>
        <dbReference type="EMBL" id="MPN28311.1"/>
    </source>
</evidence>
<comment type="caution">
    <text evidence="1">The sequence shown here is derived from an EMBL/GenBank/DDBJ whole genome shotgun (WGS) entry which is preliminary data.</text>
</comment>
<dbReference type="EMBL" id="VSSQ01078551">
    <property type="protein sequence ID" value="MPN28311.1"/>
    <property type="molecule type" value="Genomic_DNA"/>
</dbReference>
<gene>
    <name evidence="1" type="ORF">SDC9_175752</name>
</gene>
<accession>A0A645GMX6</accession>
<sequence>MQHEQLQEANLKLQQLEGNEEARFARARRDAKLLDQEGQFLTSCINRFLADAGKYPFIADALMKSNSVALKDYDAALTRLENWLKAMRGALPTAAHTIEMEELE</sequence>
<protein>
    <submittedName>
        <fullName evidence="1">Uncharacterized protein</fullName>
    </submittedName>
</protein>
<reference evidence="1" key="1">
    <citation type="submission" date="2019-08" db="EMBL/GenBank/DDBJ databases">
        <authorList>
            <person name="Kucharzyk K."/>
            <person name="Murdoch R.W."/>
            <person name="Higgins S."/>
            <person name="Loffler F."/>
        </authorList>
    </citation>
    <scope>NUCLEOTIDE SEQUENCE</scope>
</reference>
<organism evidence="1">
    <name type="scientific">bioreactor metagenome</name>
    <dbReference type="NCBI Taxonomy" id="1076179"/>
    <lineage>
        <taxon>unclassified sequences</taxon>
        <taxon>metagenomes</taxon>
        <taxon>ecological metagenomes</taxon>
    </lineage>
</organism>